<dbReference type="EMBL" id="LT629704">
    <property type="protein sequence ID" value="SDN56269.1"/>
    <property type="molecule type" value="Genomic_DNA"/>
</dbReference>
<feature type="chain" id="PRO_5009247453" description="Lipoprotein" evidence="1">
    <location>
        <begin position="18"/>
        <end position="145"/>
    </location>
</feature>
<name>A0A1H0CEG0_9PSED</name>
<evidence type="ECO:0008006" key="4">
    <source>
        <dbReference type="Google" id="ProtNLM"/>
    </source>
</evidence>
<keyword evidence="1" id="KW-0732">Signal</keyword>
<protein>
    <recommendedName>
        <fullName evidence="4">Lipoprotein</fullName>
    </recommendedName>
</protein>
<gene>
    <name evidence="2" type="ORF">SAMN04490179_4822</name>
</gene>
<accession>A0A1H0CEG0</accession>
<reference evidence="2 3" key="1">
    <citation type="submission" date="2016-10" db="EMBL/GenBank/DDBJ databases">
        <authorList>
            <person name="de Groot N.N."/>
        </authorList>
    </citation>
    <scope>NUCLEOTIDE SEQUENCE [LARGE SCALE GENOMIC DNA]</scope>
    <source>
        <strain evidence="2 3">BS2772</strain>
    </source>
</reference>
<evidence type="ECO:0000313" key="3">
    <source>
        <dbReference type="Proteomes" id="UP000182470"/>
    </source>
</evidence>
<dbReference type="OrthoDB" id="9096196at2"/>
<organism evidence="2 3">
    <name type="scientific">Pseudomonas antarctica</name>
    <dbReference type="NCBI Taxonomy" id="219572"/>
    <lineage>
        <taxon>Bacteria</taxon>
        <taxon>Pseudomonadati</taxon>
        <taxon>Pseudomonadota</taxon>
        <taxon>Gammaproteobacteria</taxon>
        <taxon>Pseudomonadales</taxon>
        <taxon>Pseudomonadaceae</taxon>
        <taxon>Pseudomonas</taxon>
    </lineage>
</organism>
<dbReference type="Proteomes" id="UP000182470">
    <property type="component" value="Chromosome I"/>
</dbReference>
<dbReference type="AlphaFoldDB" id="A0A1H0CEG0"/>
<evidence type="ECO:0000256" key="1">
    <source>
        <dbReference type="SAM" id="SignalP"/>
    </source>
</evidence>
<feature type="signal peptide" evidence="1">
    <location>
        <begin position="1"/>
        <end position="17"/>
    </location>
</feature>
<evidence type="ECO:0000313" key="2">
    <source>
        <dbReference type="EMBL" id="SDN56269.1"/>
    </source>
</evidence>
<dbReference type="RefSeq" id="WP_130908916.1">
    <property type="nucleotide sequence ID" value="NZ_JXDI01000004.1"/>
</dbReference>
<proteinExistence type="predicted"/>
<sequence>MKLLLILLLASTPLVHAKDIDRKVGCFSAPASGAALKFVEFADGNTRLAYVKYRNSSISIPLVFVQSSFKKVPNNRPVENHTIWAEFINGKYNGQYEVMTQGARYYKFSYKNKLGKTLSFLEDITLYDNSHTECKLKRSANKIYF</sequence>